<protein>
    <recommendedName>
        <fullName evidence="1">DUF7848 domain-containing protein</fullName>
    </recommendedName>
</protein>
<evidence type="ECO:0000259" key="1">
    <source>
        <dbReference type="Pfam" id="PF25232"/>
    </source>
</evidence>
<gene>
    <name evidence="2" type="ORF">AB0L16_24355</name>
</gene>
<reference evidence="2 3" key="1">
    <citation type="submission" date="2024-06" db="EMBL/GenBank/DDBJ databases">
        <title>The Natural Products Discovery Center: Release of the First 8490 Sequenced Strains for Exploring Actinobacteria Biosynthetic Diversity.</title>
        <authorList>
            <person name="Kalkreuter E."/>
            <person name="Kautsar S.A."/>
            <person name="Yang D."/>
            <person name="Bader C.D."/>
            <person name="Teijaro C.N."/>
            <person name="Fluegel L."/>
            <person name="Davis C.M."/>
            <person name="Simpson J.R."/>
            <person name="Lauterbach L."/>
            <person name="Steele A.D."/>
            <person name="Gui C."/>
            <person name="Meng S."/>
            <person name="Li G."/>
            <person name="Viehrig K."/>
            <person name="Ye F."/>
            <person name="Su P."/>
            <person name="Kiefer A.F."/>
            <person name="Nichols A."/>
            <person name="Cepeda A.J."/>
            <person name="Yan W."/>
            <person name="Fan B."/>
            <person name="Jiang Y."/>
            <person name="Adhikari A."/>
            <person name="Zheng C.-J."/>
            <person name="Schuster L."/>
            <person name="Cowan T.M."/>
            <person name="Smanski M.J."/>
            <person name="Chevrette M.G."/>
            <person name="De Carvalho L.P.S."/>
            <person name="Shen B."/>
        </authorList>
    </citation>
    <scope>NUCLEOTIDE SEQUENCE [LARGE SCALE GENOMIC DNA]</scope>
    <source>
        <strain evidence="2 3">NPDC052347</strain>
    </source>
</reference>
<evidence type="ECO:0000313" key="2">
    <source>
        <dbReference type="EMBL" id="MEV5509530.1"/>
    </source>
</evidence>
<dbReference type="InterPro" id="IPR057170">
    <property type="entry name" value="DUF7848"/>
</dbReference>
<organism evidence="2 3">
    <name type="scientific">Streptomyces orinoci</name>
    <name type="common">Streptoverticillium orinoci</name>
    <dbReference type="NCBI Taxonomy" id="67339"/>
    <lineage>
        <taxon>Bacteria</taxon>
        <taxon>Bacillati</taxon>
        <taxon>Actinomycetota</taxon>
        <taxon>Actinomycetes</taxon>
        <taxon>Kitasatosporales</taxon>
        <taxon>Streptomycetaceae</taxon>
        <taxon>Streptomyces</taxon>
    </lineage>
</organism>
<name>A0ABV3K6W7_STRON</name>
<dbReference type="Pfam" id="PF25232">
    <property type="entry name" value="DUF7848"/>
    <property type="match status" value="1"/>
</dbReference>
<feature type="domain" description="DUF7848" evidence="1">
    <location>
        <begin position="1"/>
        <end position="82"/>
    </location>
</feature>
<sequence>MGTTTRYRFRDYTVRAEADPLTLPTFTAVCVTGDERDCGATSGDVHSPDELVRWIAAHCAQTRHGLYERTTRETVCAEPGAWR</sequence>
<dbReference type="Proteomes" id="UP001552594">
    <property type="component" value="Unassembled WGS sequence"/>
</dbReference>
<dbReference type="EMBL" id="JBFAUK010000022">
    <property type="protein sequence ID" value="MEV5509530.1"/>
    <property type="molecule type" value="Genomic_DNA"/>
</dbReference>
<comment type="caution">
    <text evidence="2">The sequence shown here is derived from an EMBL/GenBank/DDBJ whole genome shotgun (WGS) entry which is preliminary data.</text>
</comment>
<dbReference type="RefSeq" id="WP_109281480.1">
    <property type="nucleotide sequence ID" value="NZ_JBFAUK010000022.1"/>
</dbReference>
<evidence type="ECO:0000313" key="3">
    <source>
        <dbReference type="Proteomes" id="UP001552594"/>
    </source>
</evidence>
<proteinExistence type="predicted"/>
<accession>A0ABV3K6W7</accession>
<keyword evidence="3" id="KW-1185">Reference proteome</keyword>